<dbReference type="EMBL" id="WHWC01000016">
    <property type="protein sequence ID" value="KAG8366795.1"/>
    <property type="molecule type" value="Genomic_DNA"/>
</dbReference>
<evidence type="ECO:0000256" key="3">
    <source>
        <dbReference type="ARBA" id="ARBA00009975"/>
    </source>
</evidence>
<dbReference type="PANTHER" id="PTHR23429">
    <property type="entry name" value="GLUCOSE-6-PHOSPHATE 1-DEHYDROGENASE G6PD"/>
    <property type="match status" value="1"/>
</dbReference>
<comment type="similarity">
    <text evidence="3 10">Belongs to the glucose-6-phosphate dehydrogenase family.</text>
</comment>
<comment type="function">
    <text evidence="10">Catalyzes the rate-limiting step of the oxidative pentose-phosphate pathway, which represents a route for the dissimilation of carbohydrates besides glycolysis.</text>
</comment>
<evidence type="ECO:0000256" key="9">
    <source>
        <dbReference type="ARBA" id="ARBA00048749"/>
    </source>
</evidence>
<protein>
    <recommendedName>
        <fullName evidence="10">Glucose-6-phosphate 1-dehydrogenase</fullName>
        <ecNumber evidence="10">1.1.1.49</ecNumber>
    </recommendedName>
</protein>
<keyword evidence="6 10" id="KW-0521">NADP</keyword>
<evidence type="ECO:0000259" key="12">
    <source>
        <dbReference type="Pfam" id="PF02781"/>
    </source>
</evidence>
<keyword evidence="8 10" id="KW-0119">Carbohydrate metabolism</keyword>
<dbReference type="GO" id="GO:0050661">
    <property type="term" value="F:NADP binding"/>
    <property type="evidence" value="ECO:0007669"/>
    <property type="project" value="InterPro"/>
</dbReference>
<keyword evidence="14" id="KW-1185">Reference proteome</keyword>
<dbReference type="InterPro" id="IPR019796">
    <property type="entry name" value="G6P_DH_AS"/>
</dbReference>
<comment type="caution">
    <text evidence="13">The sequence shown here is derived from an EMBL/GenBank/DDBJ whole genome shotgun (WGS) entry which is preliminary data.</text>
</comment>
<sequence length="514" mass="58717">MAAPGEWHCEQRPFSKIESFARDNGDVPETGCLSIIVLGASGDLAKKKTFPALFNLYRQGFLQSNEVHIFGYARTKISDDELRDRIQDYLPQGKEGTEDVSSFLQLIKYVSGSYDAPEGFKALDKAISEHEISTNSTEGSSRRLFYLALPPSVYPQVCKMIKNHSMNKSDFGGWTRIVVEKPFGKDLASAEELSSQIGELFEEPQIFRIDHYLGKELVQNLLVLRFANRFFLPLWNRDNIANVQIVFREDFGTEGRGGYFDQYGIIRDIIQNHLLQVLCLVAMEKPVSLKPEHIRDEKVKVLQSIVPIKDEEVVLGQYEGYKDDPTVPDKSNTPTFATMVLRIHNERWEGVPFIMKAGKALNSRKAEIRVQFKDVPGDIFKCQKQGRNEFVIRLQPSEAMYMKLTVKQPGLEMSTAQSELDLSYRQRYQGVVIPEAYERLILDTIKGDQQHFVRRDELKAAWEIFTPLLHRIDNGEIRSLEYKPGSRGPAAADELLEKAGYRQTHGYIWIPPTL</sequence>
<evidence type="ECO:0000313" key="14">
    <source>
        <dbReference type="Proteomes" id="UP000826271"/>
    </source>
</evidence>
<proteinExistence type="inferred from homology"/>
<evidence type="ECO:0000256" key="7">
    <source>
        <dbReference type="ARBA" id="ARBA00023002"/>
    </source>
</evidence>
<dbReference type="InterPro" id="IPR001282">
    <property type="entry name" value="G6P_DH"/>
</dbReference>
<evidence type="ECO:0000256" key="1">
    <source>
        <dbReference type="ARBA" id="ARBA00004496"/>
    </source>
</evidence>
<evidence type="ECO:0000256" key="4">
    <source>
        <dbReference type="ARBA" id="ARBA00022490"/>
    </source>
</evidence>
<comment type="pathway">
    <text evidence="2 10">Carbohydrate degradation; pentose phosphate pathway; D-ribulose 5-phosphate from D-glucose 6-phosphate (oxidative stage): step 1/3.</text>
</comment>
<dbReference type="HAMAP" id="MF_00966">
    <property type="entry name" value="G6PD"/>
    <property type="match status" value="1"/>
</dbReference>
<dbReference type="InterPro" id="IPR036291">
    <property type="entry name" value="NAD(P)-bd_dom_sf"/>
</dbReference>
<evidence type="ECO:0000256" key="5">
    <source>
        <dbReference type="ARBA" id="ARBA00022526"/>
    </source>
</evidence>
<dbReference type="Proteomes" id="UP000826271">
    <property type="component" value="Unassembled WGS sequence"/>
</dbReference>
<dbReference type="Gene3D" id="3.40.50.720">
    <property type="entry name" value="NAD(P)-binding Rossmann-like Domain"/>
    <property type="match status" value="1"/>
</dbReference>
<comment type="catalytic activity">
    <reaction evidence="9 10">
        <text>D-glucose 6-phosphate + NADP(+) = 6-phospho-D-glucono-1,5-lactone + NADPH + H(+)</text>
        <dbReference type="Rhea" id="RHEA:15841"/>
        <dbReference type="ChEBI" id="CHEBI:15378"/>
        <dbReference type="ChEBI" id="CHEBI:57783"/>
        <dbReference type="ChEBI" id="CHEBI:57955"/>
        <dbReference type="ChEBI" id="CHEBI:58349"/>
        <dbReference type="ChEBI" id="CHEBI:61548"/>
        <dbReference type="EC" id="1.1.1.49"/>
    </reaction>
</comment>
<dbReference type="PANTHER" id="PTHR23429:SF0">
    <property type="entry name" value="GLUCOSE-6-PHOSPHATE 1-DEHYDROGENASE"/>
    <property type="match status" value="1"/>
</dbReference>
<keyword evidence="4" id="KW-0963">Cytoplasm</keyword>
<evidence type="ECO:0000256" key="2">
    <source>
        <dbReference type="ARBA" id="ARBA00004937"/>
    </source>
</evidence>
<dbReference type="NCBIfam" id="TIGR00871">
    <property type="entry name" value="zwf"/>
    <property type="match status" value="1"/>
</dbReference>
<dbReference type="SUPFAM" id="SSF55347">
    <property type="entry name" value="Glyceraldehyde-3-phosphate dehydrogenase-like, C-terminal domain"/>
    <property type="match status" value="1"/>
</dbReference>
<dbReference type="EC" id="1.1.1.49" evidence="10"/>
<name>A0AAV6WII6_9LAMI</name>
<keyword evidence="7 10" id="KW-0560">Oxidoreductase</keyword>
<comment type="subcellular location">
    <subcellularLocation>
        <location evidence="1">Cytoplasm</location>
    </subcellularLocation>
</comment>
<dbReference type="GO" id="GO:0006006">
    <property type="term" value="P:glucose metabolic process"/>
    <property type="evidence" value="ECO:0007669"/>
    <property type="project" value="UniProtKB-KW"/>
</dbReference>
<dbReference type="FunFam" id="3.30.360.10:FF:000013">
    <property type="entry name" value="Glucose-6-phosphate 1-dehydrogenase"/>
    <property type="match status" value="1"/>
</dbReference>
<evidence type="ECO:0000256" key="8">
    <source>
        <dbReference type="ARBA" id="ARBA00023277"/>
    </source>
</evidence>
<dbReference type="GO" id="GO:0009051">
    <property type="term" value="P:pentose-phosphate shunt, oxidative branch"/>
    <property type="evidence" value="ECO:0007669"/>
    <property type="project" value="TreeGrafter"/>
</dbReference>
<dbReference type="PRINTS" id="PR00079">
    <property type="entry name" value="G6PDHDRGNASE"/>
</dbReference>
<dbReference type="PROSITE" id="PS00069">
    <property type="entry name" value="G6P_DEHYDROGENASE"/>
    <property type="match status" value="1"/>
</dbReference>
<dbReference type="Pfam" id="PF02781">
    <property type="entry name" value="G6PD_C"/>
    <property type="match status" value="1"/>
</dbReference>
<dbReference type="PIRSF" id="PIRSF000110">
    <property type="entry name" value="G6PD"/>
    <property type="match status" value="1"/>
</dbReference>
<evidence type="ECO:0000259" key="11">
    <source>
        <dbReference type="Pfam" id="PF00479"/>
    </source>
</evidence>
<organism evidence="13 14">
    <name type="scientific">Buddleja alternifolia</name>
    <dbReference type="NCBI Taxonomy" id="168488"/>
    <lineage>
        <taxon>Eukaryota</taxon>
        <taxon>Viridiplantae</taxon>
        <taxon>Streptophyta</taxon>
        <taxon>Embryophyta</taxon>
        <taxon>Tracheophyta</taxon>
        <taxon>Spermatophyta</taxon>
        <taxon>Magnoliopsida</taxon>
        <taxon>eudicotyledons</taxon>
        <taxon>Gunneridae</taxon>
        <taxon>Pentapetalae</taxon>
        <taxon>asterids</taxon>
        <taxon>lamiids</taxon>
        <taxon>Lamiales</taxon>
        <taxon>Scrophulariaceae</taxon>
        <taxon>Buddlejeae</taxon>
        <taxon>Buddleja</taxon>
    </lineage>
</organism>
<evidence type="ECO:0000313" key="13">
    <source>
        <dbReference type="EMBL" id="KAG8366795.1"/>
    </source>
</evidence>
<dbReference type="SUPFAM" id="SSF51735">
    <property type="entry name" value="NAD(P)-binding Rossmann-fold domains"/>
    <property type="match status" value="1"/>
</dbReference>
<dbReference type="Pfam" id="PF00479">
    <property type="entry name" value="G6PD_N"/>
    <property type="match status" value="1"/>
</dbReference>
<feature type="domain" description="Glucose-6-phosphate dehydrogenase NAD-binding" evidence="11">
    <location>
        <begin position="36"/>
        <end position="220"/>
    </location>
</feature>
<dbReference type="InterPro" id="IPR022674">
    <property type="entry name" value="G6P_DH_NAD-bd"/>
</dbReference>
<accession>A0AAV6WII6</accession>
<dbReference type="InterPro" id="IPR022675">
    <property type="entry name" value="G6P_DH_C"/>
</dbReference>
<dbReference type="GO" id="GO:0005829">
    <property type="term" value="C:cytosol"/>
    <property type="evidence" value="ECO:0007669"/>
    <property type="project" value="TreeGrafter"/>
</dbReference>
<feature type="domain" description="Glucose-6-phosphate dehydrogenase C-terminal" evidence="12">
    <location>
        <begin position="222"/>
        <end position="501"/>
    </location>
</feature>
<dbReference type="GO" id="GO:0004345">
    <property type="term" value="F:glucose-6-phosphate dehydrogenase activity"/>
    <property type="evidence" value="ECO:0007669"/>
    <property type="project" value="UniProtKB-EC"/>
</dbReference>
<evidence type="ECO:0000256" key="6">
    <source>
        <dbReference type="ARBA" id="ARBA00022857"/>
    </source>
</evidence>
<evidence type="ECO:0000256" key="10">
    <source>
        <dbReference type="RuleBase" id="RU362120"/>
    </source>
</evidence>
<reference evidence="13" key="1">
    <citation type="submission" date="2019-10" db="EMBL/GenBank/DDBJ databases">
        <authorList>
            <person name="Zhang R."/>
            <person name="Pan Y."/>
            <person name="Wang J."/>
            <person name="Ma R."/>
            <person name="Yu S."/>
        </authorList>
    </citation>
    <scope>NUCLEOTIDE SEQUENCE</scope>
    <source>
        <strain evidence="13">LA-IB0</strain>
        <tissue evidence="13">Leaf</tissue>
    </source>
</reference>
<gene>
    <name evidence="13" type="ORF">BUALT_Bualt16G0004900</name>
</gene>
<dbReference type="Gene3D" id="3.30.360.10">
    <property type="entry name" value="Dihydrodipicolinate Reductase, domain 2"/>
    <property type="match status" value="1"/>
</dbReference>
<keyword evidence="5 10" id="KW-0313">Glucose metabolism</keyword>
<dbReference type="AlphaFoldDB" id="A0AAV6WII6"/>